<dbReference type="RefSeq" id="WP_038546245.1">
    <property type="nucleotide sequence ID" value="NZ_CP006842.1"/>
</dbReference>
<evidence type="ECO:0000313" key="3">
    <source>
        <dbReference type="Proteomes" id="UP000023703"/>
    </source>
</evidence>
<evidence type="ECO:0000256" key="1">
    <source>
        <dbReference type="SAM" id="Phobius"/>
    </source>
</evidence>
<keyword evidence="3" id="KW-1185">Reference proteome</keyword>
<dbReference type="AlphaFoldDB" id="X5E905"/>
<protein>
    <submittedName>
        <fullName evidence="2">Putative membrane protein</fullName>
    </submittedName>
</protein>
<dbReference type="OrthoDB" id="4427298at2"/>
<keyword evidence="1" id="KW-0472">Membrane</keyword>
<dbReference type="PROSITE" id="PS00430">
    <property type="entry name" value="TONB_DEPENDENT_REC_1"/>
    <property type="match status" value="1"/>
</dbReference>
<dbReference type="EMBL" id="CP006842">
    <property type="protein sequence ID" value="AHW63146.1"/>
    <property type="molecule type" value="Genomic_DNA"/>
</dbReference>
<dbReference type="InterPro" id="IPR010916">
    <property type="entry name" value="TonB_box_CS"/>
</dbReference>
<dbReference type="Proteomes" id="UP000023703">
    <property type="component" value="Chromosome"/>
</dbReference>
<accession>X5E905</accession>
<sequence>MNRGKASFDRIVTLLLALVFGGLAFWMIGLRLDLAPAQRIGDYVNKDFWAELSTRDNYDTILVIAAVVTGLLGLLLVGINIERKRLGRSASPTSAPTGTIRTSPADVASAVAQTFEKRDDVRSASYRASEDRGTEIIEIRLRIPAETDVAELNESCRRAAADITAALPGQEVLPRFLLQVEQPARPQ</sequence>
<keyword evidence="1" id="KW-0812">Transmembrane</keyword>
<organism evidence="2 3">
    <name type="scientific">Corynebacterium glyciniphilum AJ 3170</name>
    <dbReference type="NCBI Taxonomy" id="1404245"/>
    <lineage>
        <taxon>Bacteria</taxon>
        <taxon>Bacillati</taxon>
        <taxon>Actinomycetota</taxon>
        <taxon>Actinomycetes</taxon>
        <taxon>Mycobacteriales</taxon>
        <taxon>Corynebacteriaceae</taxon>
        <taxon>Corynebacterium</taxon>
    </lineage>
</organism>
<dbReference type="HOGENOM" id="CLU_122387_1_0_11"/>
<dbReference type="STRING" id="1404245.CGLY_03490"/>
<feature type="transmembrane region" description="Helical" evidence="1">
    <location>
        <begin position="12"/>
        <end position="29"/>
    </location>
</feature>
<proteinExistence type="predicted"/>
<dbReference type="KEGG" id="cgy:CGLY_03490"/>
<feature type="transmembrane region" description="Helical" evidence="1">
    <location>
        <begin position="61"/>
        <end position="81"/>
    </location>
</feature>
<gene>
    <name evidence="2" type="ORF">CGLY_03490</name>
</gene>
<reference evidence="2 3" key="1">
    <citation type="journal article" date="2015" name="Int. J. Syst. Evol. Microbiol.">
        <title>Revisiting Corynebacterium glyciniphilum (ex Kubota et al., 1972) sp. nov., nom. rev., isolated from putrefied banana.</title>
        <authorList>
            <person name="Al-Dilaimi A."/>
            <person name="Bednarz H."/>
            <person name="Lomker A."/>
            <person name="Niehaus K."/>
            <person name="Kalinowski J."/>
            <person name="Ruckert C."/>
        </authorList>
    </citation>
    <scope>NUCLEOTIDE SEQUENCE [LARGE SCALE GENOMIC DNA]</scope>
    <source>
        <strain evidence="2">AJ 3170</strain>
    </source>
</reference>
<keyword evidence="1" id="KW-1133">Transmembrane helix</keyword>
<evidence type="ECO:0000313" key="2">
    <source>
        <dbReference type="EMBL" id="AHW63146.1"/>
    </source>
</evidence>
<name>X5E905_9CORY</name>